<proteinExistence type="predicted"/>
<sequence>MELHSSYVHYVHEWKNIYYLALVCMLHTCIVNGAHAPKGYERRKKSVTTTAPSNTTLQNTTGQSSSPSTNGTNTPAPSSTLNDTKTSAPSSNLKGPTTLTPDSITVKMSSIDVAVIGPITKTPVLVTTAKSGAETGSEMQSVNYYLQVGIAIYLLVCNKITTLTIKVRGCGMIA</sequence>
<feature type="compositionally biased region" description="Polar residues" evidence="1">
    <location>
        <begin position="47"/>
        <end position="57"/>
    </location>
</feature>
<feature type="region of interest" description="Disordered" evidence="1">
    <location>
        <begin position="40"/>
        <end position="99"/>
    </location>
</feature>
<evidence type="ECO:0000313" key="3">
    <source>
        <dbReference type="Proteomes" id="UP000596742"/>
    </source>
</evidence>
<organism evidence="2 3">
    <name type="scientific">Mytilus galloprovincialis</name>
    <name type="common">Mediterranean mussel</name>
    <dbReference type="NCBI Taxonomy" id="29158"/>
    <lineage>
        <taxon>Eukaryota</taxon>
        <taxon>Metazoa</taxon>
        <taxon>Spiralia</taxon>
        <taxon>Lophotrochozoa</taxon>
        <taxon>Mollusca</taxon>
        <taxon>Bivalvia</taxon>
        <taxon>Autobranchia</taxon>
        <taxon>Pteriomorphia</taxon>
        <taxon>Mytilida</taxon>
        <taxon>Mytiloidea</taxon>
        <taxon>Mytilidae</taxon>
        <taxon>Mytilinae</taxon>
        <taxon>Mytilus</taxon>
    </lineage>
</organism>
<keyword evidence="3" id="KW-1185">Reference proteome</keyword>
<reference evidence="2" key="1">
    <citation type="submission" date="2018-11" db="EMBL/GenBank/DDBJ databases">
        <authorList>
            <person name="Alioto T."/>
            <person name="Alioto T."/>
        </authorList>
    </citation>
    <scope>NUCLEOTIDE SEQUENCE</scope>
</reference>
<dbReference type="OrthoDB" id="10618050at2759"/>
<dbReference type="Proteomes" id="UP000596742">
    <property type="component" value="Unassembled WGS sequence"/>
</dbReference>
<gene>
    <name evidence="2" type="ORF">MGAL_10B016387</name>
</gene>
<evidence type="ECO:0000313" key="2">
    <source>
        <dbReference type="EMBL" id="VDI26644.1"/>
    </source>
</evidence>
<evidence type="ECO:0000256" key="1">
    <source>
        <dbReference type="SAM" id="MobiDB-lite"/>
    </source>
</evidence>
<feature type="compositionally biased region" description="Low complexity" evidence="1">
    <location>
        <begin position="58"/>
        <end position="80"/>
    </location>
</feature>
<protein>
    <submittedName>
        <fullName evidence="2">Uncharacterized protein</fullName>
    </submittedName>
</protein>
<accession>A0A8B6DZT6</accession>
<dbReference type="EMBL" id="UYJE01004264">
    <property type="protein sequence ID" value="VDI26644.1"/>
    <property type="molecule type" value="Genomic_DNA"/>
</dbReference>
<feature type="compositionally biased region" description="Polar residues" evidence="1">
    <location>
        <begin position="81"/>
        <end position="99"/>
    </location>
</feature>
<dbReference type="AlphaFoldDB" id="A0A8B6DZT6"/>
<name>A0A8B6DZT6_MYTGA</name>
<comment type="caution">
    <text evidence="2">The sequence shown here is derived from an EMBL/GenBank/DDBJ whole genome shotgun (WGS) entry which is preliminary data.</text>
</comment>